<protein>
    <submittedName>
        <fullName evidence="15">Knirps-related protein-like</fullName>
    </submittedName>
</protein>
<dbReference type="InterPro" id="IPR050200">
    <property type="entry name" value="Nuclear_hormone_rcpt_NR3"/>
</dbReference>
<dbReference type="GeneID" id="117650322"/>
<feature type="compositionally biased region" description="Basic and acidic residues" evidence="12">
    <location>
        <begin position="376"/>
        <end position="390"/>
    </location>
</feature>
<keyword evidence="11" id="KW-0539">Nucleus</keyword>
<sequence>MRQDEIRFSFAQAPSLSPSVSPASLKMDPSAQTVGVGVGVFGPGGIPGPVLDNCLTMNQQCKVCGEPAAGFHFGAFTCEGCKSFFGRTYNNLGSITECKNQGSCVINKKNRTSCKACRLRKCLLVGMSKSGSRYGRRSNWFKIHCLLQQQSQNQGATPSPTSPFYPGAFLHSPFLGAGQPGQLGDFGHHHPALGLHADHVKEEQARSERVERSERSERSASSHSEYSSSGENDHDSSRSPNTFIRPPSSHQTPSPFSEPELLSARAKFVSEAMRSPTPPPMSYTTPPPLPGAVASPRVLFPPLPMVPGVARPGLAPTLMFLDPSCPPRAGGDLALASPALGGVAEDQDQPMDLSVKGTTLSARTSPSPAHSPAKLPSEHGDEGTKDTKECVLDLTSKRGCEVPQSG</sequence>
<evidence type="ECO:0000256" key="12">
    <source>
        <dbReference type="SAM" id="MobiDB-lite"/>
    </source>
</evidence>
<dbReference type="GO" id="GO:0043565">
    <property type="term" value="F:sequence-specific DNA binding"/>
    <property type="evidence" value="ECO:0007669"/>
    <property type="project" value="InterPro"/>
</dbReference>
<evidence type="ECO:0000256" key="9">
    <source>
        <dbReference type="ARBA" id="ARBA00023163"/>
    </source>
</evidence>
<evidence type="ECO:0000256" key="10">
    <source>
        <dbReference type="ARBA" id="ARBA00023170"/>
    </source>
</evidence>
<keyword evidence="3" id="KW-0217">Developmental protein</keyword>
<dbReference type="AlphaFoldDB" id="A0A6P8ZXK8"/>
<dbReference type="PROSITE" id="PS51030">
    <property type="entry name" value="NUCLEAR_REC_DBD_2"/>
    <property type="match status" value="1"/>
</dbReference>
<keyword evidence="8" id="KW-0238">DNA-binding</keyword>
<feature type="domain" description="Nuclear receptor" evidence="13">
    <location>
        <begin position="58"/>
        <end position="134"/>
    </location>
</feature>
<feature type="compositionally biased region" description="Polar residues" evidence="12">
    <location>
        <begin position="356"/>
        <end position="368"/>
    </location>
</feature>
<keyword evidence="10" id="KW-0675">Receptor</keyword>
<evidence type="ECO:0000256" key="7">
    <source>
        <dbReference type="ARBA" id="ARBA00023015"/>
    </source>
</evidence>
<evidence type="ECO:0000256" key="8">
    <source>
        <dbReference type="ARBA" id="ARBA00023125"/>
    </source>
</evidence>
<feature type="compositionally biased region" description="Basic and acidic residues" evidence="12">
    <location>
        <begin position="198"/>
        <end position="220"/>
    </location>
</feature>
<dbReference type="InterPro" id="IPR013088">
    <property type="entry name" value="Znf_NHR/GATA"/>
</dbReference>
<dbReference type="InParanoid" id="A0A6P8ZXK8"/>
<comment type="similarity">
    <text evidence="2">Belongs to the nuclear hormone receptor family. NR0 subfamily.</text>
</comment>
<evidence type="ECO:0000256" key="1">
    <source>
        <dbReference type="ARBA" id="ARBA00004123"/>
    </source>
</evidence>
<feature type="region of interest" description="Disordered" evidence="12">
    <location>
        <begin position="342"/>
        <end position="390"/>
    </location>
</feature>
<keyword evidence="9" id="KW-0804">Transcription</keyword>
<dbReference type="SUPFAM" id="SSF57716">
    <property type="entry name" value="Glucocorticoid receptor-like (DNA-binding domain)"/>
    <property type="match status" value="1"/>
</dbReference>
<evidence type="ECO:0000256" key="3">
    <source>
        <dbReference type="ARBA" id="ARBA00022473"/>
    </source>
</evidence>
<feature type="region of interest" description="Disordered" evidence="12">
    <location>
        <begin position="198"/>
        <end position="258"/>
    </location>
</feature>
<dbReference type="GO" id="GO:0003700">
    <property type="term" value="F:DNA-binding transcription factor activity"/>
    <property type="evidence" value="ECO:0007669"/>
    <property type="project" value="InterPro"/>
</dbReference>
<dbReference type="RefSeq" id="XP_034249561.1">
    <property type="nucleotide sequence ID" value="XM_034393670.1"/>
</dbReference>
<dbReference type="SMART" id="SM00399">
    <property type="entry name" value="ZnF_C4"/>
    <property type="match status" value="1"/>
</dbReference>
<proteinExistence type="inferred from homology"/>
<evidence type="ECO:0000256" key="6">
    <source>
        <dbReference type="ARBA" id="ARBA00022833"/>
    </source>
</evidence>
<reference evidence="15" key="1">
    <citation type="submission" date="2025-08" db="UniProtKB">
        <authorList>
            <consortium name="RefSeq"/>
        </authorList>
    </citation>
    <scope>IDENTIFICATION</scope>
    <source>
        <tissue evidence="15">Total insect</tissue>
    </source>
</reference>
<evidence type="ECO:0000313" key="15">
    <source>
        <dbReference type="RefSeq" id="XP_034249561.1"/>
    </source>
</evidence>
<accession>A0A6P8ZXK8</accession>
<dbReference type="PANTHER" id="PTHR48092">
    <property type="entry name" value="KNIRPS-RELATED PROTEIN-RELATED"/>
    <property type="match status" value="1"/>
</dbReference>
<keyword evidence="4" id="KW-0479">Metal-binding</keyword>
<evidence type="ECO:0000256" key="5">
    <source>
        <dbReference type="ARBA" id="ARBA00022771"/>
    </source>
</evidence>
<evidence type="ECO:0000256" key="11">
    <source>
        <dbReference type="ARBA" id="ARBA00023242"/>
    </source>
</evidence>
<dbReference type="PROSITE" id="PS00031">
    <property type="entry name" value="NUCLEAR_REC_DBD_1"/>
    <property type="match status" value="1"/>
</dbReference>
<name>A0A6P8ZXK8_THRPL</name>
<evidence type="ECO:0000256" key="4">
    <source>
        <dbReference type="ARBA" id="ARBA00022723"/>
    </source>
</evidence>
<keyword evidence="7" id="KW-0805">Transcription regulation</keyword>
<dbReference type="OrthoDB" id="5850793at2759"/>
<keyword evidence="14" id="KW-1185">Reference proteome</keyword>
<dbReference type="Gene3D" id="3.30.50.10">
    <property type="entry name" value="Erythroid Transcription Factor GATA-1, subunit A"/>
    <property type="match status" value="1"/>
</dbReference>
<dbReference type="Proteomes" id="UP000515158">
    <property type="component" value="Unplaced"/>
</dbReference>
<dbReference type="InterPro" id="IPR001628">
    <property type="entry name" value="Znf_hrmn_rcpt"/>
</dbReference>
<dbReference type="Pfam" id="PF00105">
    <property type="entry name" value="zf-C4"/>
    <property type="match status" value="1"/>
</dbReference>
<evidence type="ECO:0000256" key="2">
    <source>
        <dbReference type="ARBA" id="ARBA00006647"/>
    </source>
</evidence>
<evidence type="ECO:0000259" key="13">
    <source>
        <dbReference type="PROSITE" id="PS51030"/>
    </source>
</evidence>
<organism evidence="15">
    <name type="scientific">Thrips palmi</name>
    <name type="common">Melon thrips</name>
    <dbReference type="NCBI Taxonomy" id="161013"/>
    <lineage>
        <taxon>Eukaryota</taxon>
        <taxon>Metazoa</taxon>
        <taxon>Ecdysozoa</taxon>
        <taxon>Arthropoda</taxon>
        <taxon>Hexapoda</taxon>
        <taxon>Insecta</taxon>
        <taxon>Pterygota</taxon>
        <taxon>Neoptera</taxon>
        <taxon>Paraneoptera</taxon>
        <taxon>Thysanoptera</taxon>
        <taxon>Terebrantia</taxon>
        <taxon>Thripoidea</taxon>
        <taxon>Thripidae</taxon>
        <taxon>Thrips</taxon>
    </lineage>
</organism>
<dbReference type="FunFam" id="3.30.50.10:FF:000034">
    <property type="entry name" value="CLUMA_CG002674, isoform A"/>
    <property type="match status" value="1"/>
</dbReference>
<keyword evidence="5" id="KW-0863">Zinc-finger</keyword>
<dbReference type="GO" id="GO:0008270">
    <property type="term" value="F:zinc ion binding"/>
    <property type="evidence" value="ECO:0007669"/>
    <property type="project" value="UniProtKB-KW"/>
</dbReference>
<dbReference type="GO" id="GO:0005634">
    <property type="term" value="C:nucleus"/>
    <property type="evidence" value="ECO:0007669"/>
    <property type="project" value="UniProtKB-SubCell"/>
</dbReference>
<keyword evidence="6" id="KW-0862">Zinc</keyword>
<dbReference type="PRINTS" id="PR00047">
    <property type="entry name" value="STROIDFINGER"/>
</dbReference>
<feature type="compositionally biased region" description="Low complexity" evidence="12">
    <location>
        <begin position="221"/>
        <end position="230"/>
    </location>
</feature>
<gene>
    <name evidence="15" type="primary">LOC117650322</name>
</gene>
<dbReference type="KEGG" id="tpal:117650322"/>
<comment type="subcellular location">
    <subcellularLocation>
        <location evidence="1">Nucleus</location>
    </subcellularLocation>
</comment>
<feature type="compositionally biased region" description="Polar residues" evidence="12">
    <location>
        <begin position="238"/>
        <end position="255"/>
    </location>
</feature>
<evidence type="ECO:0000313" key="14">
    <source>
        <dbReference type="Proteomes" id="UP000515158"/>
    </source>
</evidence>